<dbReference type="Gene3D" id="1.20.1560.10">
    <property type="entry name" value="ABC transporter type 1, transmembrane domain"/>
    <property type="match status" value="2"/>
</dbReference>
<feature type="domain" description="ABC transmembrane type-1" evidence="12">
    <location>
        <begin position="126"/>
        <end position="407"/>
    </location>
</feature>
<feature type="region of interest" description="Disordered" evidence="9">
    <location>
        <begin position="1"/>
        <end position="21"/>
    </location>
</feature>
<feature type="transmembrane region" description="Helical" evidence="10">
    <location>
        <begin position="123"/>
        <end position="142"/>
    </location>
</feature>
<evidence type="ECO:0000256" key="4">
    <source>
        <dbReference type="ARBA" id="ARBA00022737"/>
    </source>
</evidence>
<keyword evidence="7 10" id="KW-1133">Transmembrane helix</keyword>
<feature type="transmembrane region" description="Helical" evidence="10">
    <location>
        <begin position="1005"/>
        <end position="1027"/>
    </location>
</feature>
<feature type="domain" description="ABC transporter" evidence="11">
    <location>
        <begin position="498"/>
        <end position="720"/>
    </location>
</feature>
<feature type="transmembrane region" description="Helical" evidence="10">
    <location>
        <begin position="917"/>
        <end position="941"/>
    </location>
</feature>
<accession>A0A1Y2CU04</accession>
<dbReference type="STRING" id="329046.A0A1Y2CU04"/>
<dbReference type="PANTHER" id="PTHR24223:SF443">
    <property type="entry name" value="MULTIDRUG-RESISTANCE LIKE PROTEIN 1, ISOFORM I"/>
    <property type="match status" value="1"/>
</dbReference>
<dbReference type="GO" id="GO:0016887">
    <property type="term" value="F:ATP hydrolysis activity"/>
    <property type="evidence" value="ECO:0007669"/>
    <property type="project" value="InterPro"/>
</dbReference>
<dbReference type="CDD" id="cd03250">
    <property type="entry name" value="ABCC_MRP_domain1"/>
    <property type="match status" value="1"/>
</dbReference>
<dbReference type="FunFam" id="3.40.50.300:FF:000997">
    <property type="entry name" value="Multidrug resistance-associated protein 1"/>
    <property type="match status" value="1"/>
</dbReference>
<feature type="compositionally biased region" description="Basic and acidic residues" evidence="9">
    <location>
        <begin position="1"/>
        <end position="16"/>
    </location>
</feature>
<feature type="transmembrane region" description="Helical" evidence="10">
    <location>
        <begin position="268"/>
        <end position="286"/>
    </location>
</feature>
<dbReference type="InterPro" id="IPR036640">
    <property type="entry name" value="ABC1_TM_sf"/>
</dbReference>
<proteinExistence type="predicted"/>
<keyword evidence="14" id="KW-1185">Reference proteome</keyword>
<comment type="caution">
    <text evidence="13">The sequence shown here is derived from an EMBL/GenBank/DDBJ whole genome shotgun (WGS) entry which is preliminary data.</text>
</comment>
<comment type="subcellular location">
    <subcellularLocation>
        <location evidence="1">Vacuole membrane</location>
        <topology evidence="1">Multi-pass membrane protein</topology>
    </subcellularLocation>
</comment>
<dbReference type="GO" id="GO:0000329">
    <property type="term" value="C:fungal-type vacuole membrane"/>
    <property type="evidence" value="ECO:0007669"/>
    <property type="project" value="UniProtKB-ARBA"/>
</dbReference>
<sequence length="1335" mass="147602">MSAKVDKTDSSQHEWAEFPGAGPCPRDTANIFSRIVFQFINPLFKKGWKQPLTMMDLWDISDDIKANAMADKFEREWKHELSLWEKAQAGKPVEVDADGNQVKRVIDGSILRSCLWRLFKKEVFPMAIISLMSNMCNLLSPYMQEFIIRFVIKRDSPFAEPIGNGVGYALGLFALQIIGALFSTYFQQEMAIKSLGVKCMFSTKIYRKALRLSPAARQQFSSGQIINMATTDTARIQAFMSQTISIFTLPIILLINVVFLTVSIGWPALAGIGVLVLSFPLQKWLVGKMKVIRARQAPITDKRIKKTEEILTGIRIIKFFAWESSFFSVVEKIRNEELIQVLTRSVYTGLVFTQANALPALCTCVAFIAYGLEHPLDSSKVFSSMSWFNQLKNPIRMLPNLFTSYAEFNVAITRIESFLLSIELDDEGLEACANPNHAIEISDAEFSWTGPVFPADMAPPAPATPAKGKEAKKTDSKEDKSTKKTSTDSSTSNPTKALTQSDLAIVEEKKTVSSLKNINLNIPKGALTAIVGSVGGGKSSLLSAIIGEMRRVSGGVAVSGTIAYAAQTAWIQNATVKENILFGQPYEKERYLRALYDAALLPDLRILKDSDQTSIGEKGINLSGGQKQRINIARLLYNPASIVLLDDPLSAVDAHVGKHLFERCILGSLNDRTRVLVTHQLHFLPQCDYIVFVKDGTILEQGSFKELMASGGSFSEMMTTYGGHDENVKEGTPEIQDASDFEKVIAELDELTSPKENAVNIMSKEDQASGGVASDVWWNYLRACGGIWFCICTLGMVLLNEGTNVLTNLWLAWWTENSFPSLSNAGYSLIYLAIAVISSIITFIYAYYFAFTGTRASRIMHEKALSRVMRCPTVFFDTTPVGRIINRFTTDVDALDNTVAFYVRSLVGTVSTTLSTFIVMIVTLPILTAVLVPCMAIYWFVQNIYRKTAREIKRISSTARSPWFNNFGESLVGQQPFVHISNSPNYYLTTAGNWLSVRLQLIGSLLVLGAALLGITTSVLSAPLFGLCLTYSLTITQTLANVVENFTQCEIAMNSAERVEHYAHKVQVEDDNGQHKLPTNWPTEGSIEFKGVTMRYAPHLPVVLDDVSFKIRQKEKIGIVGRTGSGKSSLMQALFRMIQCEGLITIDGIDITSIGLHKLRSSLAVIPQDPFVFSGTFRFNLDPFGEHSDAELWESLERAGLKAKVAAQDGALDALVQAGGENLSVGERQLLCLARAMLKKPVVLIMDEATANVDFETDAKIQKSLREDFKEATVLTIAHRLNTIMDSDRVLILDGGKVAEFDSPRALLLNQDTIFYSLVLQTGESNAAALKSLVL</sequence>
<feature type="domain" description="ABC transporter" evidence="11">
    <location>
        <begin position="1087"/>
        <end position="1320"/>
    </location>
</feature>
<dbReference type="Pfam" id="PF00005">
    <property type="entry name" value="ABC_tran"/>
    <property type="match status" value="2"/>
</dbReference>
<dbReference type="PROSITE" id="PS00211">
    <property type="entry name" value="ABC_TRANSPORTER_1"/>
    <property type="match status" value="2"/>
</dbReference>
<dbReference type="FunFam" id="1.20.1560.10:FF:000013">
    <property type="entry name" value="ABC transporter C family member 2"/>
    <property type="match status" value="1"/>
</dbReference>
<evidence type="ECO:0000256" key="8">
    <source>
        <dbReference type="ARBA" id="ARBA00023136"/>
    </source>
</evidence>
<keyword evidence="8 10" id="KW-0472">Membrane</keyword>
<keyword evidence="5" id="KW-0547">Nucleotide-binding</keyword>
<keyword evidence="6" id="KW-0067">ATP-binding</keyword>
<dbReference type="InterPro" id="IPR003439">
    <property type="entry name" value="ABC_transporter-like_ATP-bd"/>
</dbReference>
<dbReference type="InterPro" id="IPR050173">
    <property type="entry name" value="ABC_transporter_C-like"/>
</dbReference>
<dbReference type="GO" id="GO:0140359">
    <property type="term" value="F:ABC-type transporter activity"/>
    <property type="evidence" value="ECO:0007669"/>
    <property type="project" value="InterPro"/>
</dbReference>
<evidence type="ECO:0000256" key="3">
    <source>
        <dbReference type="ARBA" id="ARBA00022692"/>
    </source>
</evidence>
<dbReference type="OrthoDB" id="6500128at2759"/>
<name>A0A1Y2CU04_9FUNG</name>
<evidence type="ECO:0000259" key="11">
    <source>
        <dbReference type="PROSITE" id="PS50893"/>
    </source>
</evidence>
<keyword evidence="4" id="KW-0677">Repeat</keyword>
<evidence type="ECO:0000256" key="2">
    <source>
        <dbReference type="ARBA" id="ARBA00022448"/>
    </source>
</evidence>
<dbReference type="InterPro" id="IPR027417">
    <property type="entry name" value="P-loop_NTPase"/>
</dbReference>
<dbReference type="PROSITE" id="PS50929">
    <property type="entry name" value="ABC_TM1F"/>
    <property type="match status" value="2"/>
</dbReference>
<evidence type="ECO:0000313" key="13">
    <source>
        <dbReference type="EMBL" id="ORY50511.1"/>
    </source>
</evidence>
<feature type="compositionally biased region" description="Basic and acidic residues" evidence="9">
    <location>
        <begin position="467"/>
        <end position="486"/>
    </location>
</feature>
<dbReference type="SUPFAM" id="SSF52540">
    <property type="entry name" value="P-loop containing nucleoside triphosphate hydrolases"/>
    <property type="match status" value="2"/>
</dbReference>
<dbReference type="CDD" id="cd18597">
    <property type="entry name" value="ABC_6TM_YOR1_D1_like"/>
    <property type="match status" value="1"/>
</dbReference>
<feature type="transmembrane region" description="Helical" evidence="10">
    <location>
        <begin position="829"/>
        <end position="850"/>
    </location>
</feature>
<evidence type="ECO:0000256" key="1">
    <source>
        <dbReference type="ARBA" id="ARBA00004128"/>
    </source>
</evidence>
<dbReference type="GO" id="GO:0005524">
    <property type="term" value="F:ATP binding"/>
    <property type="evidence" value="ECO:0007669"/>
    <property type="project" value="UniProtKB-KW"/>
</dbReference>
<dbReference type="InterPro" id="IPR017871">
    <property type="entry name" value="ABC_transporter-like_CS"/>
</dbReference>
<evidence type="ECO:0000256" key="6">
    <source>
        <dbReference type="ARBA" id="ARBA00022840"/>
    </source>
</evidence>
<protein>
    <submittedName>
        <fullName evidence="13">p-loop containing nucleoside triphosphate hydrolase protein</fullName>
    </submittedName>
</protein>
<dbReference type="SUPFAM" id="SSF90123">
    <property type="entry name" value="ABC transporter transmembrane region"/>
    <property type="match status" value="2"/>
</dbReference>
<dbReference type="InterPro" id="IPR003593">
    <property type="entry name" value="AAA+_ATPase"/>
</dbReference>
<evidence type="ECO:0000256" key="7">
    <source>
        <dbReference type="ARBA" id="ARBA00022989"/>
    </source>
</evidence>
<dbReference type="PROSITE" id="PS50893">
    <property type="entry name" value="ABC_TRANSPORTER_2"/>
    <property type="match status" value="2"/>
</dbReference>
<reference evidence="13 14" key="1">
    <citation type="submission" date="2016-07" db="EMBL/GenBank/DDBJ databases">
        <title>Pervasive Adenine N6-methylation of Active Genes in Fungi.</title>
        <authorList>
            <consortium name="DOE Joint Genome Institute"/>
            <person name="Mondo S.J."/>
            <person name="Dannebaum R.O."/>
            <person name="Kuo R.C."/>
            <person name="Labutti K."/>
            <person name="Haridas S."/>
            <person name="Kuo A."/>
            <person name="Salamov A."/>
            <person name="Ahrendt S.R."/>
            <person name="Lipzen A."/>
            <person name="Sullivan W."/>
            <person name="Andreopoulos W.B."/>
            <person name="Clum A."/>
            <person name="Lindquist E."/>
            <person name="Daum C."/>
            <person name="Ramamoorthy G.K."/>
            <person name="Gryganskyi A."/>
            <person name="Culley D."/>
            <person name="Magnuson J.K."/>
            <person name="James T.Y."/>
            <person name="O'Malley M.A."/>
            <person name="Stajich J.E."/>
            <person name="Spatafora J.W."/>
            <person name="Visel A."/>
            <person name="Grigoriev I.V."/>
        </authorList>
    </citation>
    <scope>NUCLEOTIDE SEQUENCE [LARGE SCALE GENOMIC DNA]</scope>
    <source>
        <strain evidence="13 14">JEL800</strain>
    </source>
</reference>
<keyword evidence="3 10" id="KW-0812">Transmembrane</keyword>
<dbReference type="InterPro" id="IPR011527">
    <property type="entry name" value="ABC1_TM_dom"/>
</dbReference>
<dbReference type="FunFam" id="3.40.50.300:FF:000163">
    <property type="entry name" value="Multidrug resistance-associated protein member 4"/>
    <property type="match status" value="1"/>
</dbReference>
<feature type="transmembrane region" description="Helical" evidence="10">
    <location>
        <begin position="244"/>
        <end position="262"/>
    </location>
</feature>
<dbReference type="EMBL" id="MCGO01000007">
    <property type="protein sequence ID" value="ORY50511.1"/>
    <property type="molecule type" value="Genomic_DNA"/>
</dbReference>
<feature type="domain" description="ABC transmembrane type-1" evidence="12">
    <location>
        <begin position="794"/>
        <end position="1048"/>
    </location>
</feature>
<keyword evidence="13" id="KW-0378">Hydrolase</keyword>
<dbReference type="Proteomes" id="UP000193642">
    <property type="component" value="Unassembled WGS sequence"/>
</dbReference>
<dbReference type="PANTHER" id="PTHR24223">
    <property type="entry name" value="ATP-BINDING CASSETTE SUB-FAMILY C"/>
    <property type="match status" value="1"/>
</dbReference>
<evidence type="ECO:0000313" key="14">
    <source>
        <dbReference type="Proteomes" id="UP000193642"/>
    </source>
</evidence>
<dbReference type="SMART" id="SM00382">
    <property type="entry name" value="AAA"/>
    <property type="match status" value="2"/>
</dbReference>
<evidence type="ECO:0000256" key="9">
    <source>
        <dbReference type="SAM" id="MobiDB-lite"/>
    </source>
</evidence>
<organism evidence="13 14">
    <name type="scientific">Rhizoclosmatium globosum</name>
    <dbReference type="NCBI Taxonomy" id="329046"/>
    <lineage>
        <taxon>Eukaryota</taxon>
        <taxon>Fungi</taxon>
        <taxon>Fungi incertae sedis</taxon>
        <taxon>Chytridiomycota</taxon>
        <taxon>Chytridiomycota incertae sedis</taxon>
        <taxon>Chytridiomycetes</taxon>
        <taxon>Chytridiales</taxon>
        <taxon>Chytriomycetaceae</taxon>
        <taxon>Rhizoclosmatium</taxon>
    </lineage>
</organism>
<gene>
    <name evidence="13" type="ORF">BCR33DRAFT_846971</name>
</gene>
<feature type="transmembrane region" description="Helical" evidence="10">
    <location>
        <begin position="162"/>
        <end position="186"/>
    </location>
</feature>
<evidence type="ECO:0000256" key="10">
    <source>
        <dbReference type="SAM" id="Phobius"/>
    </source>
</evidence>
<evidence type="ECO:0000259" key="12">
    <source>
        <dbReference type="PROSITE" id="PS50929"/>
    </source>
</evidence>
<dbReference type="CDD" id="cd03244">
    <property type="entry name" value="ABCC_MRP_domain2"/>
    <property type="match status" value="1"/>
</dbReference>
<keyword evidence="2" id="KW-0813">Transport</keyword>
<evidence type="ECO:0000256" key="5">
    <source>
        <dbReference type="ARBA" id="ARBA00022741"/>
    </source>
</evidence>
<feature type="region of interest" description="Disordered" evidence="9">
    <location>
        <begin position="457"/>
        <end position="497"/>
    </location>
</feature>
<dbReference type="Pfam" id="PF00664">
    <property type="entry name" value="ABC_membrane"/>
    <property type="match status" value="2"/>
</dbReference>
<dbReference type="Gene3D" id="3.40.50.300">
    <property type="entry name" value="P-loop containing nucleotide triphosphate hydrolases"/>
    <property type="match status" value="2"/>
</dbReference>